<organism evidence="1 2">
    <name type="scientific">Mycobacteroides abscessus subsp. massiliense</name>
    <dbReference type="NCBI Taxonomy" id="1962118"/>
    <lineage>
        <taxon>Bacteria</taxon>
        <taxon>Bacillati</taxon>
        <taxon>Actinomycetota</taxon>
        <taxon>Actinomycetes</taxon>
        <taxon>Mycobacteriales</taxon>
        <taxon>Mycobacteriaceae</taxon>
        <taxon>Mycobacteroides</taxon>
        <taxon>Mycobacteroides abscessus</taxon>
    </lineage>
</organism>
<dbReference type="EMBL" id="FVGW01000003">
    <property type="protein sequence ID" value="SKL98711.1"/>
    <property type="molecule type" value="Genomic_DNA"/>
</dbReference>
<dbReference type="Proteomes" id="UP000190074">
    <property type="component" value="Unassembled WGS sequence"/>
</dbReference>
<accession>A0A1U1GQ83</accession>
<gene>
    <name evidence="1" type="ORF">SAMEA2259716_02283</name>
</gene>
<dbReference type="AlphaFoldDB" id="A0A1U1GQ83"/>
<dbReference type="RefSeq" id="WP_005138141.1">
    <property type="nucleotide sequence ID" value="NZ_CP021122.1"/>
</dbReference>
<protein>
    <recommendedName>
        <fullName evidence="3">Sce7726 family protein</fullName>
    </recommendedName>
</protein>
<name>A0A1U1GQ83_9MYCO</name>
<reference evidence="1 2" key="1">
    <citation type="submission" date="2016-11" db="EMBL/GenBank/DDBJ databases">
        <authorList>
            <consortium name="Pathogen Informatics"/>
        </authorList>
    </citation>
    <scope>NUCLEOTIDE SEQUENCE [LARGE SCALE GENOMIC DNA]</scope>
    <source>
        <strain evidence="1 2">911</strain>
    </source>
</reference>
<evidence type="ECO:0000313" key="1">
    <source>
        <dbReference type="EMBL" id="SKL98711.1"/>
    </source>
</evidence>
<evidence type="ECO:0000313" key="2">
    <source>
        <dbReference type="Proteomes" id="UP000190074"/>
    </source>
</evidence>
<dbReference type="NCBIfam" id="NF033832">
    <property type="entry name" value="sce7726_fam"/>
    <property type="match status" value="1"/>
</dbReference>
<evidence type="ECO:0008006" key="3">
    <source>
        <dbReference type="Google" id="ProtNLM"/>
    </source>
</evidence>
<sequence>MPGPKSRTCSGLRAVSDLFTRGTFRALAAPHDGARGWIRSLDALIAEIPDGATLGYAFDRAFERISREYRSEYVFKNSIVDRLVFGRHSPRTAAPLLELGAGKSIVDVAVFNGTSTAYEIKTELDDFSRLLPQLRSYEQRFERVAVVTSPRLSHRVLDAVPDHIGVIALSNRGSLSELRAPTSGIGRLTRTGLFGLLRLSEALDILHRTHNYEIDVPRAQLWQRTRELFLELSTEVAHAEAVSQLRARGMRAAGLAISMPRSLRAMAYEIPLNSCEARRVHDKLLLPAAAFVS</sequence>
<dbReference type="InterPro" id="IPR047729">
    <property type="entry name" value="Sce7726-like"/>
</dbReference>
<proteinExistence type="predicted"/>